<dbReference type="EMBL" id="JABVXQ010000003">
    <property type="protein sequence ID" value="KAF6119723.1"/>
    <property type="molecule type" value="Genomic_DNA"/>
</dbReference>
<gene>
    <name evidence="2" type="ORF">HJG60_010154</name>
</gene>
<dbReference type="Proteomes" id="UP000664940">
    <property type="component" value="Unassembled WGS sequence"/>
</dbReference>
<organism evidence="2 3">
    <name type="scientific">Phyllostomus discolor</name>
    <name type="common">pale spear-nosed bat</name>
    <dbReference type="NCBI Taxonomy" id="89673"/>
    <lineage>
        <taxon>Eukaryota</taxon>
        <taxon>Metazoa</taxon>
        <taxon>Chordata</taxon>
        <taxon>Craniata</taxon>
        <taxon>Vertebrata</taxon>
        <taxon>Euteleostomi</taxon>
        <taxon>Mammalia</taxon>
        <taxon>Eutheria</taxon>
        <taxon>Laurasiatheria</taxon>
        <taxon>Chiroptera</taxon>
        <taxon>Yangochiroptera</taxon>
        <taxon>Phyllostomidae</taxon>
        <taxon>Phyllostominae</taxon>
        <taxon>Phyllostomus</taxon>
    </lineage>
</organism>
<keyword evidence="1" id="KW-1133">Transmembrane helix</keyword>
<feature type="transmembrane region" description="Helical" evidence="1">
    <location>
        <begin position="54"/>
        <end position="79"/>
    </location>
</feature>
<reference evidence="2 3" key="1">
    <citation type="journal article" date="2020" name="Nature">
        <title>Six reference-quality genomes reveal evolution of bat adaptations.</title>
        <authorList>
            <person name="Jebb D."/>
            <person name="Huang Z."/>
            <person name="Pippel M."/>
            <person name="Hughes G.M."/>
            <person name="Lavrichenko K."/>
            <person name="Devanna P."/>
            <person name="Winkler S."/>
            <person name="Jermiin L.S."/>
            <person name="Skirmuntt E.C."/>
            <person name="Katzourakis A."/>
            <person name="Burkitt-Gray L."/>
            <person name="Ray D.A."/>
            <person name="Sullivan K.A.M."/>
            <person name="Roscito J.G."/>
            <person name="Kirilenko B.M."/>
            <person name="Davalos L.M."/>
            <person name="Corthals A.P."/>
            <person name="Power M.L."/>
            <person name="Jones G."/>
            <person name="Ransome R.D."/>
            <person name="Dechmann D.K.N."/>
            <person name="Locatelli A.G."/>
            <person name="Puechmaille S.J."/>
            <person name="Fedrigo O."/>
            <person name="Jarvis E.D."/>
            <person name="Hiller M."/>
            <person name="Vernes S.C."/>
            <person name="Myers E.W."/>
            <person name="Teeling E.C."/>
        </authorList>
    </citation>
    <scope>NUCLEOTIDE SEQUENCE [LARGE SCALE GENOMIC DNA]</scope>
    <source>
        <strain evidence="2">Bat1K_MPI-CBG_1</strain>
    </source>
</reference>
<dbReference type="AlphaFoldDB" id="A0A834AXZ2"/>
<protein>
    <submittedName>
        <fullName evidence="2">Uncharacterized protein</fullName>
    </submittedName>
</protein>
<evidence type="ECO:0000313" key="2">
    <source>
        <dbReference type="EMBL" id="KAF6119723.1"/>
    </source>
</evidence>
<keyword evidence="1" id="KW-0472">Membrane</keyword>
<comment type="caution">
    <text evidence="2">The sequence shown here is derived from an EMBL/GenBank/DDBJ whole genome shotgun (WGS) entry which is preliminary data.</text>
</comment>
<accession>A0A834AXZ2</accession>
<keyword evidence="1" id="KW-0812">Transmembrane</keyword>
<evidence type="ECO:0000313" key="3">
    <source>
        <dbReference type="Proteomes" id="UP000664940"/>
    </source>
</evidence>
<evidence type="ECO:0000256" key="1">
    <source>
        <dbReference type="SAM" id="Phobius"/>
    </source>
</evidence>
<feature type="transmembrane region" description="Helical" evidence="1">
    <location>
        <begin position="100"/>
        <end position="118"/>
    </location>
</feature>
<sequence length="129" mass="14402">MDCRTNHGALWVLGNTGSSQEGYLPKLAYLHLSWPNSVHQSLASPSFLPFSSKLLFFGLFPLLFPVFKNLSVPLLLIWVSCSKENWVGGNLEELRLRARGIHSSLGVLVPFHSAYGLFSPPSLTSFFFF</sequence>
<proteinExistence type="predicted"/>
<name>A0A834AXZ2_9CHIR</name>